<dbReference type="EMBL" id="JAROCY010000026">
    <property type="protein sequence ID" value="MDF8335376.1"/>
    <property type="molecule type" value="Genomic_DNA"/>
</dbReference>
<comment type="caution">
    <text evidence="2">The sequence shown here is derived from an EMBL/GenBank/DDBJ whole genome shotgun (WGS) entry which is preliminary data.</text>
</comment>
<accession>A0ABT6CN80</accession>
<keyword evidence="1" id="KW-1133">Transmembrane helix</keyword>
<keyword evidence="1" id="KW-0472">Membrane</keyword>
<feature type="transmembrane region" description="Helical" evidence="1">
    <location>
        <begin position="40"/>
        <end position="60"/>
    </location>
</feature>
<sequence length="148" mass="16092">MKKEPEIIMSAHKSAAEVEALLQHYMGLFSSGDFETAATLYHMPFSWVIGPAIATAFNAAEFIKKMTAMRDPLVACGFLRSELVTCKVRLLGQNAALAGVEVARHYADGRNPEITGGTYIAHHDGTRWKLVSIIGHPIAEIVGLKAPE</sequence>
<keyword evidence="1" id="KW-0812">Transmembrane</keyword>
<dbReference type="InterPro" id="IPR032710">
    <property type="entry name" value="NTF2-like_dom_sf"/>
</dbReference>
<evidence type="ECO:0000313" key="2">
    <source>
        <dbReference type="EMBL" id="MDF8335376.1"/>
    </source>
</evidence>
<name>A0ABT6CN80_9SPHN</name>
<proteinExistence type="predicted"/>
<organism evidence="2 3">
    <name type="scientific">Novosphingobium cyanobacteriorum</name>
    <dbReference type="NCBI Taxonomy" id="3024215"/>
    <lineage>
        <taxon>Bacteria</taxon>
        <taxon>Pseudomonadati</taxon>
        <taxon>Pseudomonadota</taxon>
        <taxon>Alphaproteobacteria</taxon>
        <taxon>Sphingomonadales</taxon>
        <taxon>Sphingomonadaceae</taxon>
        <taxon>Novosphingobium</taxon>
    </lineage>
</organism>
<evidence type="ECO:0000256" key="1">
    <source>
        <dbReference type="SAM" id="Phobius"/>
    </source>
</evidence>
<dbReference type="RefSeq" id="WP_277280340.1">
    <property type="nucleotide sequence ID" value="NZ_JAROCY010000026.1"/>
</dbReference>
<evidence type="ECO:0000313" key="3">
    <source>
        <dbReference type="Proteomes" id="UP001222770"/>
    </source>
</evidence>
<dbReference type="Proteomes" id="UP001222770">
    <property type="component" value="Unassembled WGS sequence"/>
</dbReference>
<dbReference type="Gene3D" id="3.10.450.50">
    <property type="match status" value="1"/>
</dbReference>
<evidence type="ECO:0008006" key="4">
    <source>
        <dbReference type="Google" id="ProtNLM"/>
    </source>
</evidence>
<gene>
    <name evidence="2" type="ORF">POM99_19390</name>
</gene>
<dbReference type="SUPFAM" id="SSF54427">
    <property type="entry name" value="NTF2-like"/>
    <property type="match status" value="1"/>
</dbReference>
<reference evidence="2 3" key="1">
    <citation type="submission" date="2023-03" db="EMBL/GenBank/DDBJ databases">
        <title>Novosphingobium cyanobacteriorum sp. nov., isolated from a eutrophic reservoir during the Microcystis bloom period.</title>
        <authorList>
            <person name="Kang M."/>
            <person name="Le V."/>
            <person name="Ko S.-R."/>
            <person name="Lee S.-A."/>
            <person name="Ahn C.-Y."/>
        </authorList>
    </citation>
    <scope>NUCLEOTIDE SEQUENCE [LARGE SCALE GENOMIC DNA]</scope>
    <source>
        <strain evidence="2 3">HBC54</strain>
    </source>
</reference>
<protein>
    <recommendedName>
        <fullName evidence="4">DUF4440 domain-containing protein</fullName>
    </recommendedName>
</protein>
<keyword evidence="3" id="KW-1185">Reference proteome</keyword>